<evidence type="ECO:0000256" key="7">
    <source>
        <dbReference type="ARBA" id="ARBA00023136"/>
    </source>
</evidence>
<keyword evidence="6 11" id="KW-0798">TonB box</keyword>
<keyword evidence="7 10" id="KW-0472">Membrane</keyword>
<dbReference type="InterPro" id="IPR036942">
    <property type="entry name" value="Beta-barrel_TonB_sf"/>
</dbReference>
<evidence type="ECO:0000259" key="13">
    <source>
        <dbReference type="Pfam" id="PF07715"/>
    </source>
</evidence>
<comment type="caution">
    <text evidence="14">The sequence shown here is derived from an EMBL/GenBank/DDBJ whole genome shotgun (WGS) entry which is preliminary data.</text>
</comment>
<evidence type="ECO:0000313" key="15">
    <source>
        <dbReference type="Proteomes" id="UP000267223"/>
    </source>
</evidence>
<evidence type="ECO:0000256" key="2">
    <source>
        <dbReference type="ARBA" id="ARBA00022448"/>
    </source>
</evidence>
<comment type="similarity">
    <text evidence="10 11">Belongs to the TonB-dependent receptor family.</text>
</comment>
<keyword evidence="15" id="KW-1185">Reference proteome</keyword>
<dbReference type="SUPFAM" id="SSF56935">
    <property type="entry name" value="Porins"/>
    <property type="match status" value="1"/>
</dbReference>
<evidence type="ECO:0000256" key="11">
    <source>
        <dbReference type="RuleBase" id="RU003357"/>
    </source>
</evidence>
<feature type="domain" description="TonB-dependent receptor-like beta-barrel" evidence="12">
    <location>
        <begin position="211"/>
        <end position="687"/>
    </location>
</feature>
<dbReference type="PROSITE" id="PS52016">
    <property type="entry name" value="TONB_DEPENDENT_REC_3"/>
    <property type="match status" value="1"/>
</dbReference>
<dbReference type="AlphaFoldDB" id="A0A3M9NEE9"/>
<name>A0A3M9NEE9_9BACT</name>
<keyword evidence="5" id="KW-0732">Signal</keyword>
<organism evidence="14 15">
    <name type="scientific">Hanamia caeni</name>
    <dbReference type="NCBI Taxonomy" id="2294116"/>
    <lineage>
        <taxon>Bacteria</taxon>
        <taxon>Pseudomonadati</taxon>
        <taxon>Bacteroidota</taxon>
        <taxon>Chitinophagia</taxon>
        <taxon>Chitinophagales</taxon>
        <taxon>Chitinophagaceae</taxon>
        <taxon>Hanamia</taxon>
    </lineage>
</organism>
<dbReference type="GO" id="GO:0044718">
    <property type="term" value="P:siderophore transmembrane transport"/>
    <property type="evidence" value="ECO:0007669"/>
    <property type="project" value="TreeGrafter"/>
</dbReference>
<dbReference type="Pfam" id="PF07715">
    <property type="entry name" value="Plug"/>
    <property type="match status" value="1"/>
</dbReference>
<evidence type="ECO:0000313" key="14">
    <source>
        <dbReference type="EMBL" id="RNI35825.1"/>
    </source>
</evidence>
<dbReference type="GO" id="GO:0009279">
    <property type="term" value="C:cell outer membrane"/>
    <property type="evidence" value="ECO:0007669"/>
    <property type="project" value="UniProtKB-SubCell"/>
</dbReference>
<dbReference type="Pfam" id="PF00593">
    <property type="entry name" value="TonB_dep_Rec_b-barrel"/>
    <property type="match status" value="1"/>
</dbReference>
<comment type="subcellular location">
    <subcellularLocation>
        <location evidence="1 10">Cell outer membrane</location>
        <topology evidence="1 10">Multi-pass membrane protein</topology>
    </subcellularLocation>
</comment>
<gene>
    <name evidence="14" type="ORF">EFY79_12820</name>
</gene>
<keyword evidence="8 14" id="KW-0675">Receptor</keyword>
<evidence type="ECO:0000256" key="10">
    <source>
        <dbReference type="PROSITE-ProRule" id="PRU01360"/>
    </source>
</evidence>
<accession>A0A3M9NEE9</accession>
<evidence type="ECO:0000256" key="6">
    <source>
        <dbReference type="ARBA" id="ARBA00023077"/>
    </source>
</evidence>
<feature type="domain" description="TonB-dependent receptor plug" evidence="13">
    <location>
        <begin position="47"/>
        <end position="161"/>
    </location>
</feature>
<protein>
    <submittedName>
        <fullName evidence="14">TonB-dependent receptor</fullName>
    </submittedName>
</protein>
<evidence type="ECO:0000256" key="9">
    <source>
        <dbReference type="ARBA" id="ARBA00023237"/>
    </source>
</evidence>
<dbReference type="Gene3D" id="2.170.130.10">
    <property type="entry name" value="TonB-dependent receptor, plug domain"/>
    <property type="match status" value="1"/>
</dbReference>
<evidence type="ECO:0000256" key="8">
    <source>
        <dbReference type="ARBA" id="ARBA00023170"/>
    </source>
</evidence>
<proteinExistence type="inferred from homology"/>
<evidence type="ECO:0000256" key="4">
    <source>
        <dbReference type="ARBA" id="ARBA00022692"/>
    </source>
</evidence>
<dbReference type="InterPro" id="IPR012910">
    <property type="entry name" value="Plug_dom"/>
</dbReference>
<keyword evidence="9 10" id="KW-0998">Cell outer membrane</keyword>
<reference evidence="14 15" key="1">
    <citation type="submission" date="2018-11" db="EMBL/GenBank/DDBJ databases">
        <title>Draft genome sequence of Ferruginibacter sp. BO-59.</title>
        <authorList>
            <person name="Im W.T."/>
        </authorList>
    </citation>
    <scope>NUCLEOTIDE SEQUENCE [LARGE SCALE GENOMIC DNA]</scope>
    <source>
        <strain evidence="14 15">BO-59</strain>
    </source>
</reference>
<dbReference type="PANTHER" id="PTHR30069">
    <property type="entry name" value="TONB-DEPENDENT OUTER MEMBRANE RECEPTOR"/>
    <property type="match status" value="1"/>
</dbReference>
<dbReference type="PANTHER" id="PTHR30069:SF29">
    <property type="entry name" value="HEMOGLOBIN AND HEMOGLOBIN-HAPTOGLOBIN-BINDING PROTEIN 1-RELATED"/>
    <property type="match status" value="1"/>
</dbReference>
<dbReference type="CDD" id="cd01347">
    <property type="entry name" value="ligand_gated_channel"/>
    <property type="match status" value="1"/>
</dbReference>
<dbReference type="OrthoDB" id="9764669at2"/>
<dbReference type="RefSeq" id="WP_123121106.1">
    <property type="nucleotide sequence ID" value="NZ_RJJR01000009.1"/>
</dbReference>
<keyword evidence="4 10" id="KW-0812">Transmembrane</keyword>
<keyword evidence="2 10" id="KW-0813">Transport</keyword>
<dbReference type="InterPro" id="IPR037066">
    <property type="entry name" value="Plug_dom_sf"/>
</dbReference>
<dbReference type="EMBL" id="RJJR01000009">
    <property type="protein sequence ID" value="RNI35825.1"/>
    <property type="molecule type" value="Genomic_DNA"/>
</dbReference>
<evidence type="ECO:0000256" key="1">
    <source>
        <dbReference type="ARBA" id="ARBA00004571"/>
    </source>
</evidence>
<dbReference type="InterPro" id="IPR000531">
    <property type="entry name" value="Beta-barrel_TonB"/>
</dbReference>
<evidence type="ECO:0000259" key="12">
    <source>
        <dbReference type="Pfam" id="PF00593"/>
    </source>
</evidence>
<sequence>MGKKSLHIILLLFFFPTVIFAQKHSKDSVPKVLDEVIVTATRTENKVSNIPLPVEVISAKNILRSGSQKLLDILQMQTGLVVANNPLGTSLQGYPNPFGEGIQMQGLDPAYTLILVDGEPLVGRNAGILNLGRIAIGNIKQIEIIKGPATCLYGSDALAGVINIITESPLENSVRFQTHYGTNNTLGLTGAVSILHNKTSVELFANRYSSDGYDLDKNIYGKTIDPFRDYSGNAKVKFQLNEKSDLTVSARYFSETQFNNYLIYPQDHPEVVKGTTRETDGSLFVKFNHKVNNKVAYYASVYSTYYHNNAAVFLEKNDSFYERIELTDFLLRPEIQVSIGKNPSSLFTTGAGYNIEKLTSTRYSSVNKLNSGYVFVQKQLLLNSKTNIIAGARYDKNSLYPAQLSPKIAMAYKPVPNFIFKGSIGAGFKAPDFRQQFLNFSNSLIGYTILGAKELAHGLQVMQNAGEIAPSVDIKPYLHPNDLDPEKSIGINLGFDYTLHDNTVFKLNVFRNDISNLIESYNLPFNKTNNQSIYSYKNLNRVFTEGLEAGLTNNFNSNFSIFAGYQFLIAKDKDVIKNIKEGKLYKRDPVTYETNLVSLSEYKGLYNRSRHNANLRFQYNNVSHRASAFITAKYHGDYGYSGLNGFQNGSGVYDDDRETVKGFVLLNTTLSKKIGKDWEVQGGVENILNYRNKTLMPNIYGRTFFINLIFKPEKIKQQ</sequence>
<dbReference type="GO" id="GO:0015344">
    <property type="term" value="F:siderophore uptake transmembrane transporter activity"/>
    <property type="evidence" value="ECO:0007669"/>
    <property type="project" value="TreeGrafter"/>
</dbReference>
<dbReference type="Gene3D" id="2.40.170.20">
    <property type="entry name" value="TonB-dependent receptor, beta-barrel domain"/>
    <property type="match status" value="1"/>
</dbReference>
<dbReference type="Proteomes" id="UP000267223">
    <property type="component" value="Unassembled WGS sequence"/>
</dbReference>
<dbReference type="InterPro" id="IPR039426">
    <property type="entry name" value="TonB-dep_rcpt-like"/>
</dbReference>
<evidence type="ECO:0000256" key="5">
    <source>
        <dbReference type="ARBA" id="ARBA00022729"/>
    </source>
</evidence>
<evidence type="ECO:0000256" key="3">
    <source>
        <dbReference type="ARBA" id="ARBA00022452"/>
    </source>
</evidence>
<keyword evidence="3 10" id="KW-1134">Transmembrane beta strand</keyword>